<organism evidence="3 4">
    <name type="scientific">Alteraurantiacibacter buctensis</name>
    <dbReference type="NCBI Taxonomy" id="1503981"/>
    <lineage>
        <taxon>Bacteria</taxon>
        <taxon>Pseudomonadati</taxon>
        <taxon>Pseudomonadota</taxon>
        <taxon>Alphaproteobacteria</taxon>
        <taxon>Sphingomonadales</taxon>
        <taxon>Erythrobacteraceae</taxon>
        <taxon>Alteraurantiacibacter</taxon>
    </lineage>
</organism>
<feature type="region of interest" description="Disordered" evidence="1">
    <location>
        <begin position="62"/>
        <end position="81"/>
    </location>
</feature>
<comment type="caution">
    <text evidence="3">The sequence shown here is derived from an EMBL/GenBank/DDBJ whole genome shotgun (WGS) entry which is preliminary data.</text>
</comment>
<dbReference type="AlphaFoldDB" id="A0A844YXC2"/>
<dbReference type="SMART" id="SM00530">
    <property type="entry name" value="HTH_XRE"/>
    <property type="match status" value="1"/>
</dbReference>
<protein>
    <submittedName>
        <fullName evidence="3">Helix-turn-helix domain-containing protein</fullName>
    </submittedName>
</protein>
<evidence type="ECO:0000313" key="3">
    <source>
        <dbReference type="EMBL" id="MXO72995.1"/>
    </source>
</evidence>
<dbReference type="InterPro" id="IPR010982">
    <property type="entry name" value="Lambda_DNA-bd_dom_sf"/>
</dbReference>
<accession>A0A844YXC2</accession>
<gene>
    <name evidence="3" type="ORF">GRI99_15300</name>
</gene>
<dbReference type="GO" id="GO:0003677">
    <property type="term" value="F:DNA binding"/>
    <property type="evidence" value="ECO:0007669"/>
    <property type="project" value="InterPro"/>
</dbReference>
<name>A0A844YXC2_9SPHN</name>
<dbReference type="EMBL" id="WTYV01000007">
    <property type="protein sequence ID" value="MXO72995.1"/>
    <property type="molecule type" value="Genomic_DNA"/>
</dbReference>
<sequence>MAFNAALLRKKLKEEGRTRAFLAELTGKNERTVSRWLNGGNSPKTKDLEKIATALNCRPQDFDPRYADEGPGVPVTRPNGGIVGRCGTSSFSARRAASSRCQRPKLTTLNTVLSV</sequence>
<dbReference type="Gene3D" id="1.10.260.40">
    <property type="entry name" value="lambda repressor-like DNA-binding domains"/>
    <property type="match status" value="1"/>
</dbReference>
<dbReference type="OrthoDB" id="3034420at2"/>
<reference evidence="3 4" key="1">
    <citation type="submission" date="2019-12" db="EMBL/GenBank/DDBJ databases">
        <title>Genomic-based taxomic classification of the family Erythrobacteraceae.</title>
        <authorList>
            <person name="Xu L."/>
        </authorList>
    </citation>
    <scope>NUCLEOTIDE SEQUENCE [LARGE SCALE GENOMIC DNA]</scope>
    <source>
        <strain evidence="3 4">M0322</strain>
    </source>
</reference>
<dbReference type="CDD" id="cd00093">
    <property type="entry name" value="HTH_XRE"/>
    <property type="match status" value="1"/>
</dbReference>
<feature type="domain" description="HTH cro/C1-type" evidence="2">
    <location>
        <begin position="8"/>
        <end position="62"/>
    </location>
</feature>
<keyword evidence="4" id="KW-1185">Reference proteome</keyword>
<dbReference type="PROSITE" id="PS50943">
    <property type="entry name" value="HTH_CROC1"/>
    <property type="match status" value="1"/>
</dbReference>
<dbReference type="Proteomes" id="UP000466966">
    <property type="component" value="Unassembled WGS sequence"/>
</dbReference>
<evidence type="ECO:0000256" key="1">
    <source>
        <dbReference type="SAM" id="MobiDB-lite"/>
    </source>
</evidence>
<evidence type="ECO:0000313" key="4">
    <source>
        <dbReference type="Proteomes" id="UP000466966"/>
    </source>
</evidence>
<dbReference type="SUPFAM" id="SSF47413">
    <property type="entry name" value="lambda repressor-like DNA-binding domains"/>
    <property type="match status" value="1"/>
</dbReference>
<evidence type="ECO:0000259" key="2">
    <source>
        <dbReference type="PROSITE" id="PS50943"/>
    </source>
</evidence>
<proteinExistence type="predicted"/>
<dbReference type="RefSeq" id="WP_160772930.1">
    <property type="nucleotide sequence ID" value="NZ_WTYV01000007.1"/>
</dbReference>
<dbReference type="Pfam" id="PF01381">
    <property type="entry name" value="HTH_3"/>
    <property type="match status" value="1"/>
</dbReference>
<dbReference type="InterPro" id="IPR001387">
    <property type="entry name" value="Cro/C1-type_HTH"/>
</dbReference>